<proteinExistence type="inferred from homology"/>
<dbReference type="Proteomes" id="UP001489509">
    <property type="component" value="Unassembled WGS sequence"/>
</dbReference>
<dbReference type="Pfam" id="PF00697">
    <property type="entry name" value="PRAI"/>
    <property type="match status" value="1"/>
</dbReference>
<dbReference type="EC" id="5.3.1.24" evidence="3 9"/>
<dbReference type="GO" id="GO:0016853">
    <property type="term" value="F:isomerase activity"/>
    <property type="evidence" value="ECO:0007669"/>
    <property type="project" value="UniProtKB-KW"/>
</dbReference>
<keyword evidence="6 9" id="KW-0822">Tryptophan biosynthesis</keyword>
<evidence type="ECO:0000256" key="6">
    <source>
        <dbReference type="ARBA" id="ARBA00022822"/>
    </source>
</evidence>
<keyword evidence="7 9" id="KW-0057">Aromatic amino acid biosynthesis</keyword>
<evidence type="ECO:0000256" key="2">
    <source>
        <dbReference type="ARBA" id="ARBA00004664"/>
    </source>
</evidence>
<sequence>MKGKLCGLRRMEDIRYVNEFKPDYVGFVFAQSRRQVTPVQAAALRKALDASIQAVGVFVNEAPETVARIARDVSLNAVQLHGDEDAAYIARLRTFLPPGAGLWKAVRVQKESDLQRAQSYGADLVLFDAFSKDAYGGTGKTADWSLFGRVSPPRPFFLAGGLHAGNLREAVRQVHPDGVDLSGGIETDGVKDREKIKQILSIIRGV</sequence>
<organism evidence="11 12">
    <name type="scientific">Solibaculum intestinale</name>
    <dbReference type="NCBI Taxonomy" id="3133165"/>
    <lineage>
        <taxon>Bacteria</taxon>
        <taxon>Bacillati</taxon>
        <taxon>Bacillota</taxon>
        <taxon>Clostridia</taxon>
        <taxon>Eubacteriales</taxon>
        <taxon>Oscillospiraceae</taxon>
        <taxon>Solibaculum</taxon>
    </lineage>
</organism>
<dbReference type="InterPro" id="IPR013785">
    <property type="entry name" value="Aldolase_TIM"/>
</dbReference>
<dbReference type="PANTHER" id="PTHR42894:SF1">
    <property type="entry name" value="N-(5'-PHOSPHORIBOSYL)ANTHRANILATE ISOMERASE"/>
    <property type="match status" value="1"/>
</dbReference>
<gene>
    <name evidence="9" type="primary">trpF</name>
    <name evidence="11" type="ORF">WMO26_02840</name>
</gene>
<dbReference type="InterPro" id="IPR001240">
    <property type="entry name" value="PRAI_dom"/>
</dbReference>
<dbReference type="SUPFAM" id="SSF51366">
    <property type="entry name" value="Ribulose-phoshate binding barrel"/>
    <property type="match status" value="1"/>
</dbReference>
<dbReference type="CDD" id="cd00405">
    <property type="entry name" value="PRAI"/>
    <property type="match status" value="1"/>
</dbReference>
<dbReference type="HAMAP" id="MF_00135">
    <property type="entry name" value="PRAI"/>
    <property type="match status" value="1"/>
</dbReference>
<comment type="catalytic activity">
    <reaction evidence="1 9">
        <text>N-(5-phospho-beta-D-ribosyl)anthranilate = 1-(2-carboxyphenylamino)-1-deoxy-D-ribulose 5-phosphate</text>
        <dbReference type="Rhea" id="RHEA:21540"/>
        <dbReference type="ChEBI" id="CHEBI:18277"/>
        <dbReference type="ChEBI" id="CHEBI:58613"/>
        <dbReference type="EC" id="5.3.1.24"/>
    </reaction>
</comment>
<evidence type="ECO:0000313" key="12">
    <source>
        <dbReference type="Proteomes" id="UP001489509"/>
    </source>
</evidence>
<evidence type="ECO:0000256" key="1">
    <source>
        <dbReference type="ARBA" id="ARBA00001164"/>
    </source>
</evidence>
<comment type="pathway">
    <text evidence="2 9">Amino-acid biosynthesis; L-tryptophan biosynthesis; L-tryptophan from chorismate: step 3/5.</text>
</comment>
<evidence type="ECO:0000256" key="4">
    <source>
        <dbReference type="ARBA" id="ARBA00022272"/>
    </source>
</evidence>
<accession>A0ABV1DXK9</accession>
<evidence type="ECO:0000256" key="5">
    <source>
        <dbReference type="ARBA" id="ARBA00022605"/>
    </source>
</evidence>
<evidence type="ECO:0000256" key="3">
    <source>
        <dbReference type="ARBA" id="ARBA00012572"/>
    </source>
</evidence>
<protein>
    <recommendedName>
        <fullName evidence="4 9">N-(5'-phosphoribosyl)anthranilate isomerase</fullName>
        <shortName evidence="9">PRAI</shortName>
        <ecNumber evidence="3 9">5.3.1.24</ecNumber>
    </recommendedName>
</protein>
<comment type="similarity">
    <text evidence="9">Belongs to the TrpF family.</text>
</comment>
<keyword evidence="5 9" id="KW-0028">Amino-acid biosynthesis</keyword>
<feature type="domain" description="N-(5'phosphoribosyl) anthranilate isomerase (PRAI)" evidence="10">
    <location>
        <begin position="4"/>
        <end position="200"/>
    </location>
</feature>
<dbReference type="InterPro" id="IPR044643">
    <property type="entry name" value="TrpF_fam"/>
</dbReference>
<evidence type="ECO:0000256" key="8">
    <source>
        <dbReference type="ARBA" id="ARBA00023235"/>
    </source>
</evidence>
<dbReference type="InterPro" id="IPR011060">
    <property type="entry name" value="RibuloseP-bd_barrel"/>
</dbReference>
<evidence type="ECO:0000259" key="10">
    <source>
        <dbReference type="Pfam" id="PF00697"/>
    </source>
</evidence>
<keyword evidence="8 9" id="KW-0413">Isomerase</keyword>
<keyword evidence="12" id="KW-1185">Reference proteome</keyword>
<dbReference type="PANTHER" id="PTHR42894">
    <property type="entry name" value="N-(5'-PHOSPHORIBOSYL)ANTHRANILATE ISOMERASE"/>
    <property type="match status" value="1"/>
</dbReference>
<reference evidence="11 12" key="1">
    <citation type="submission" date="2024-03" db="EMBL/GenBank/DDBJ databases">
        <title>Human intestinal bacterial collection.</title>
        <authorList>
            <person name="Pauvert C."/>
            <person name="Hitch T.C.A."/>
            <person name="Clavel T."/>
        </authorList>
    </citation>
    <scope>NUCLEOTIDE SEQUENCE [LARGE SCALE GENOMIC DNA]</scope>
    <source>
        <strain evidence="11 12">CLA-JM-H44</strain>
    </source>
</reference>
<comment type="caution">
    <text evidence="11">The sequence shown here is derived from an EMBL/GenBank/DDBJ whole genome shotgun (WGS) entry which is preliminary data.</text>
</comment>
<evidence type="ECO:0000313" key="11">
    <source>
        <dbReference type="EMBL" id="MEQ2439759.1"/>
    </source>
</evidence>
<dbReference type="EMBL" id="JBBMFD010000002">
    <property type="protein sequence ID" value="MEQ2439759.1"/>
    <property type="molecule type" value="Genomic_DNA"/>
</dbReference>
<name>A0ABV1DXK9_9FIRM</name>
<evidence type="ECO:0000256" key="9">
    <source>
        <dbReference type="HAMAP-Rule" id="MF_00135"/>
    </source>
</evidence>
<dbReference type="RefSeq" id="WP_349218021.1">
    <property type="nucleotide sequence ID" value="NZ_JBBMFD010000002.1"/>
</dbReference>
<dbReference type="Gene3D" id="3.20.20.70">
    <property type="entry name" value="Aldolase class I"/>
    <property type="match status" value="1"/>
</dbReference>
<evidence type="ECO:0000256" key="7">
    <source>
        <dbReference type="ARBA" id="ARBA00023141"/>
    </source>
</evidence>